<dbReference type="AlphaFoldDB" id="Q5QLL0"/>
<feature type="compositionally biased region" description="Basic and acidic residues" evidence="1">
    <location>
        <begin position="89"/>
        <end position="101"/>
    </location>
</feature>
<feature type="region of interest" description="Disordered" evidence="1">
    <location>
        <begin position="1"/>
        <end position="43"/>
    </location>
</feature>
<feature type="region of interest" description="Disordered" evidence="1">
    <location>
        <begin position="57"/>
        <end position="101"/>
    </location>
</feature>
<reference evidence="3" key="1">
    <citation type="journal article" date="2005" name="Nature">
        <title>The map-based sequence of the rice genome.</title>
        <authorList>
            <consortium name="International rice genome sequencing project (IRGSP)"/>
            <person name="Matsumoto T."/>
            <person name="Wu J."/>
            <person name="Kanamori H."/>
            <person name="Katayose Y."/>
            <person name="Fujisawa M."/>
            <person name="Namiki N."/>
            <person name="Mizuno H."/>
            <person name="Yamamoto K."/>
            <person name="Antonio B.A."/>
            <person name="Baba T."/>
            <person name="Sakata K."/>
            <person name="Nagamura Y."/>
            <person name="Aoki H."/>
            <person name="Arikawa K."/>
            <person name="Arita K."/>
            <person name="Bito T."/>
            <person name="Chiden Y."/>
            <person name="Fujitsuka N."/>
            <person name="Fukunaka R."/>
            <person name="Hamada M."/>
            <person name="Harada C."/>
            <person name="Hayashi A."/>
            <person name="Hijishita S."/>
            <person name="Honda M."/>
            <person name="Hosokawa S."/>
            <person name="Ichikawa Y."/>
            <person name="Idonuma A."/>
            <person name="Iijima M."/>
            <person name="Ikeda M."/>
            <person name="Ikeno M."/>
            <person name="Ito K."/>
            <person name="Ito S."/>
            <person name="Ito T."/>
            <person name="Ito Y."/>
            <person name="Ito Y."/>
            <person name="Iwabuchi A."/>
            <person name="Kamiya K."/>
            <person name="Karasawa W."/>
            <person name="Kurita K."/>
            <person name="Katagiri S."/>
            <person name="Kikuta A."/>
            <person name="Kobayashi H."/>
            <person name="Kobayashi N."/>
            <person name="Machita K."/>
            <person name="Maehara T."/>
            <person name="Masukawa M."/>
            <person name="Mizubayashi T."/>
            <person name="Mukai Y."/>
            <person name="Nagasaki H."/>
            <person name="Nagata Y."/>
            <person name="Naito S."/>
            <person name="Nakashima M."/>
            <person name="Nakama Y."/>
            <person name="Nakamichi Y."/>
            <person name="Nakamura M."/>
            <person name="Meguro A."/>
            <person name="Negishi M."/>
            <person name="Ohta I."/>
            <person name="Ohta T."/>
            <person name="Okamoto M."/>
            <person name="Ono N."/>
            <person name="Saji S."/>
            <person name="Sakaguchi M."/>
            <person name="Sakai K."/>
            <person name="Shibata M."/>
            <person name="Shimokawa T."/>
            <person name="Song J."/>
            <person name="Takazaki Y."/>
            <person name="Terasawa K."/>
            <person name="Tsugane M."/>
            <person name="Tsuji K."/>
            <person name="Ueda S."/>
            <person name="Waki K."/>
            <person name="Yamagata H."/>
            <person name="Yamamoto M."/>
            <person name="Yamamoto S."/>
            <person name="Yamane H."/>
            <person name="Yoshiki S."/>
            <person name="Yoshihara R."/>
            <person name="Yukawa K."/>
            <person name="Zhong H."/>
            <person name="Yano M."/>
            <person name="Yuan Q."/>
            <person name="Ouyang S."/>
            <person name="Liu J."/>
            <person name="Jones K.M."/>
            <person name="Gansberger K."/>
            <person name="Moffat K."/>
            <person name="Hill J."/>
            <person name="Bera J."/>
            <person name="Fadrosh D."/>
            <person name="Jin S."/>
            <person name="Johri S."/>
            <person name="Kim M."/>
            <person name="Overton L."/>
            <person name="Reardon M."/>
            <person name="Tsitrin T."/>
            <person name="Vuong H."/>
            <person name="Weaver B."/>
            <person name="Ciecko A."/>
            <person name="Tallon L."/>
            <person name="Jackson J."/>
            <person name="Pai G."/>
            <person name="Aken S.V."/>
            <person name="Utterback T."/>
            <person name="Reidmuller S."/>
            <person name="Feldblyum T."/>
            <person name="Hsiao J."/>
            <person name="Zismann V."/>
            <person name="Iobst S."/>
            <person name="de Vazeille A.R."/>
            <person name="Buell C.R."/>
            <person name="Ying K."/>
            <person name="Li Y."/>
            <person name="Lu T."/>
            <person name="Huang Y."/>
            <person name="Zhao Q."/>
            <person name="Feng Q."/>
            <person name="Zhang L."/>
            <person name="Zhu J."/>
            <person name="Weng Q."/>
            <person name="Mu J."/>
            <person name="Lu Y."/>
            <person name="Fan D."/>
            <person name="Liu Y."/>
            <person name="Guan J."/>
            <person name="Zhang Y."/>
            <person name="Yu S."/>
            <person name="Liu X."/>
            <person name="Zhang Y."/>
            <person name="Hong G."/>
            <person name="Han B."/>
            <person name="Choisne N."/>
            <person name="Demange N."/>
            <person name="Orjeda G."/>
            <person name="Samain S."/>
            <person name="Cattolico L."/>
            <person name="Pelletier E."/>
            <person name="Couloux A."/>
            <person name="Segurens B."/>
            <person name="Wincker P."/>
            <person name="D'Hont A."/>
            <person name="Scarpelli C."/>
            <person name="Weissenbach J."/>
            <person name="Salanoubat M."/>
            <person name="Quetier F."/>
            <person name="Yu Y."/>
            <person name="Kim H.R."/>
            <person name="Rambo T."/>
            <person name="Currie J."/>
            <person name="Collura K."/>
            <person name="Luo M."/>
            <person name="Yang T."/>
            <person name="Ammiraju J.S.S."/>
            <person name="Engler F."/>
            <person name="Soderlund C."/>
            <person name="Wing R.A."/>
            <person name="Palmer L.E."/>
            <person name="de la Bastide M."/>
            <person name="Spiegel L."/>
            <person name="Nascimento L."/>
            <person name="Zutavern T."/>
            <person name="O'Shaughnessy A."/>
            <person name="Dike S."/>
            <person name="Dedhia N."/>
            <person name="Preston R."/>
            <person name="Balija V."/>
            <person name="McCombie W.R."/>
            <person name="Chow T."/>
            <person name="Chen H."/>
            <person name="Chung M."/>
            <person name="Chen C."/>
            <person name="Shaw J."/>
            <person name="Wu H."/>
            <person name="Hsiao K."/>
            <person name="Chao Y."/>
            <person name="Chu M."/>
            <person name="Cheng C."/>
            <person name="Hour A."/>
            <person name="Lee P."/>
            <person name="Lin S."/>
            <person name="Lin Y."/>
            <person name="Liou J."/>
            <person name="Liu S."/>
            <person name="Hsing Y."/>
            <person name="Raghuvanshi S."/>
            <person name="Mohanty A."/>
            <person name="Bharti A.K."/>
            <person name="Gaur A."/>
            <person name="Gupta V."/>
            <person name="Kumar D."/>
            <person name="Ravi V."/>
            <person name="Vij S."/>
            <person name="Kapur A."/>
            <person name="Khurana P."/>
            <person name="Khurana P."/>
            <person name="Khurana J.P."/>
            <person name="Tyagi A.K."/>
            <person name="Gaikwad K."/>
            <person name="Singh A."/>
            <person name="Dalal V."/>
            <person name="Srivastava S."/>
            <person name="Dixit A."/>
            <person name="Pal A.K."/>
            <person name="Ghazi I.A."/>
            <person name="Yadav M."/>
            <person name="Pandit A."/>
            <person name="Bhargava A."/>
            <person name="Sureshbabu K."/>
            <person name="Batra K."/>
            <person name="Sharma T.R."/>
            <person name="Mohapatra T."/>
            <person name="Singh N.K."/>
            <person name="Messing J."/>
            <person name="Nelson A.B."/>
            <person name="Fuks G."/>
            <person name="Kavchok S."/>
            <person name="Keizer G."/>
            <person name="Linton E."/>
            <person name="Llaca V."/>
            <person name="Song R."/>
            <person name="Tanyolac B."/>
            <person name="Young S."/>
            <person name="Ho-Il K."/>
            <person name="Hahn J.H."/>
            <person name="Sangsakoo G."/>
            <person name="Vanavichit A."/>
            <person name="de Mattos Luiz.A.T."/>
            <person name="Zimmer P.D."/>
            <person name="Malone G."/>
            <person name="Dellagostin O."/>
            <person name="de Oliveira A.C."/>
            <person name="Bevan M."/>
            <person name="Bancroft I."/>
            <person name="Minx P."/>
            <person name="Cordum H."/>
            <person name="Wilson R."/>
            <person name="Cheng Z."/>
            <person name="Jin W."/>
            <person name="Jiang J."/>
            <person name="Leong S.A."/>
            <person name="Iwama H."/>
            <person name="Gojobori T."/>
            <person name="Itoh T."/>
            <person name="Niimura Y."/>
            <person name="Fujii Y."/>
            <person name="Habara T."/>
            <person name="Sakai H."/>
            <person name="Sato Y."/>
            <person name="Wilson G."/>
            <person name="Kumar K."/>
            <person name="McCouch S."/>
            <person name="Juretic N."/>
            <person name="Hoen D."/>
            <person name="Wright S."/>
            <person name="Bruskiewich R."/>
            <person name="Bureau T."/>
            <person name="Miyao A."/>
            <person name="Hirochika H."/>
            <person name="Nishikawa T."/>
            <person name="Kadowaki K."/>
            <person name="Sugiura M."/>
            <person name="Burr B."/>
            <person name="Sasaki T."/>
        </authorList>
    </citation>
    <scope>NUCLEOTIDE SEQUENCE [LARGE SCALE GENOMIC DNA]</scope>
    <source>
        <strain evidence="3">cv. Nipponbare</strain>
    </source>
</reference>
<evidence type="ECO:0000313" key="3">
    <source>
        <dbReference type="Proteomes" id="UP000000763"/>
    </source>
</evidence>
<evidence type="ECO:0000313" key="2">
    <source>
        <dbReference type="EMBL" id="BAD73592.1"/>
    </source>
</evidence>
<dbReference type="EMBL" id="AP003563">
    <property type="protein sequence ID" value="BAD73592.1"/>
    <property type="molecule type" value="Genomic_DNA"/>
</dbReference>
<protein>
    <submittedName>
        <fullName evidence="2">BKRF1 encodes EBNA-1 protein-like</fullName>
    </submittedName>
</protein>
<sequence>MRRIWRRERARVSREREEPGGRKETTGAWAPRGRARGQRTRGARVHGWLGSAWLGRGLGRAAGLGGEEGEAAWGKEGGGGSGPRGRRGGPREGGRGGEGEE</sequence>
<organism evidence="2 3">
    <name type="scientific">Oryza sativa subsp. japonica</name>
    <name type="common">Rice</name>
    <dbReference type="NCBI Taxonomy" id="39947"/>
    <lineage>
        <taxon>Eukaryota</taxon>
        <taxon>Viridiplantae</taxon>
        <taxon>Streptophyta</taxon>
        <taxon>Embryophyta</taxon>
        <taxon>Tracheophyta</taxon>
        <taxon>Spermatophyta</taxon>
        <taxon>Magnoliopsida</taxon>
        <taxon>Liliopsida</taxon>
        <taxon>Poales</taxon>
        <taxon>Poaceae</taxon>
        <taxon>BOP clade</taxon>
        <taxon>Oryzoideae</taxon>
        <taxon>Oryzeae</taxon>
        <taxon>Oryzinae</taxon>
        <taxon>Oryza</taxon>
        <taxon>Oryza sativa</taxon>
    </lineage>
</organism>
<reference evidence="3" key="2">
    <citation type="journal article" date="2008" name="Nucleic Acids Res.">
        <title>The rice annotation project database (RAP-DB): 2008 update.</title>
        <authorList>
            <consortium name="The rice annotation project (RAP)"/>
        </authorList>
    </citation>
    <scope>GENOME REANNOTATION</scope>
    <source>
        <strain evidence="3">cv. Nipponbare</strain>
    </source>
</reference>
<feature type="compositionally biased region" description="Gly residues" evidence="1">
    <location>
        <begin position="57"/>
        <end position="66"/>
    </location>
</feature>
<gene>
    <name evidence="2" type="ORF">B1168H06.26</name>
</gene>
<feature type="compositionally biased region" description="Basic and acidic residues" evidence="1">
    <location>
        <begin position="10"/>
        <end position="25"/>
    </location>
</feature>
<accession>Q5QLL0</accession>
<name>Q5QLL0_ORYSJ</name>
<feature type="compositionally biased region" description="Basic residues" evidence="1">
    <location>
        <begin position="33"/>
        <end position="43"/>
    </location>
</feature>
<proteinExistence type="predicted"/>
<dbReference type="Proteomes" id="UP000000763">
    <property type="component" value="Chromosome 1"/>
</dbReference>
<evidence type="ECO:0000256" key="1">
    <source>
        <dbReference type="SAM" id="MobiDB-lite"/>
    </source>
</evidence>